<dbReference type="InterPro" id="IPR043129">
    <property type="entry name" value="ATPase_NBD"/>
</dbReference>
<reference evidence="6 7" key="1">
    <citation type="submission" date="2019-08" db="EMBL/GenBank/DDBJ databases">
        <authorList>
            <person name="Dhanesh K."/>
            <person name="Kumar G."/>
            <person name="Sasikala C."/>
            <person name="Venkata Ramana C."/>
        </authorList>
    </citation>
    <scope>NUCLEOTIDE SEQUENCE [LARGE SCALE GENOMIC DNA]</scope>
    <source>
        <strain evidence="6 7">JC645</strain>
    </source>
</reference>
<dbReference type="FunFam" id="3.30.420.40:FF:000071">
    <property type="entry name" value="Molecular chaperone DnaK"/>
    <property type="match status" value="1"/>
</dbReference>
<dbReference type="PRINTS" id="PR00301">
    <property type="entry name" value="HEATSHOCK70"/>
</dbReference>
<proteinExistence type="inferred from homology"/>
<accession>A0A5M6DGI8</accession>
<dbReference type="Gene3D" id="2.60.34.10">
    <property type="entry name" value="Substrate Binding Domain Of DNAk, Chain A, domain 1"/>
    <property type="match status" value="1"/>
</dbReference>
<dbReference type="Pfam" id="PF00012">
    <property type="entry name" value="HSP70"/>
    <property type="match status" value="1"/>
</dbReference>
<organism evidence="6 7">
    <name type="scientific">Roseiconus nitratireducens</name>
    <dbReference type="NCBI Taxonomy" id="2605748"/>
    <lineage>
        <taxon>Bacteria</taxon>
        <taxon>Pseudomonadati</taxon>
        <taxon>Planctomycetota</taxon>
        <taxon>Planctomycetia</taxon>
        <taxon>Pirellulales</taxon>
        <taxon>Pirellulaceae</taxon>
        <taxon>Roseiconus</taxon>
    </lineage>
</organism>
<dbReference type="Gene3D" id="3.90.640.10">
    <property type="entry name" value="Actin, Chain A, domain 4"/>
    <property type="match status" value="1"/>
</dbReference>
<dbReference type="AlphaFoldDB" id="A0A5M6DGI8"/>
<evidence type="ECO:0000256" key="4">
    <source>
        <dbReference type="ARBA" id="ARBA00023186"/>
    </source>
</evidence>
<dbReference type="PROSITE" id="PS00329">
    <property type="entry name" value="HSP70_2"/>
    <property type="match status" value="1"/>
</dbReference>
<evidence type="ECO:0000256" key="3">
    <source>
        <dbReference type="ARBA" id="ARBA00022840"/>
    </source>
</evidence>
<dbReference type="PROSITE" id="PS01036">
    <property type="entry name" value="HSP70_3"/>
    <property type="match status" value="1"/>
</dbReference>
<evidence type="ECO:0000256" key="2">
    <source>
        <dbReference type="ARBA" id="ARBA00022741"/>
    </source>
</evidence>
<evidence type="ECO:0000256" key="5">
    <source>
        <dbReference type="RuleBase" id="RU003322"/>
    </source>
</evidence>
<keyword evidence="2 5" id="KW-0547">Nucleotide-binding</keyword>
<dbReference type="SUPFAM" id="SSF100920">
    <property type="entry name" value="Heat shock protein 70kD (HSP70), peptide-binding domain"/>
    <property type="match status" value="1"/>
</dbReference>
<sequence>MSQYIDSDGLLGNDSSSRTDGARRVIVGIDLGTTNSAIGYLTDDGPRLIPNSLGKVLTPSVVGIDRDGSLLVGESAKELQVVAPERCASVFKRQMGTDWRCRLEGKEFTATELSSLVLRSLAEDAVQHFGNKITDAVITVPAYFNELQRRATILAGQMAGLKVERIINEPTAAAIAYGLPDRGAEKLVAVLDLGGGTFDVSVVDFFEGVVEVRASSGECFLGGEDFTSMLVKRVLEQHGHVYEQAEFKEPLLVSRTRQICERAKIDLSKRGKVLVRVADNKGELSEHTTSVTFTREQFREWAEPLLAQMDLPIRRALGDANLAARDMDEIILVGGATRMPTLIERVSLRFGKEPRCSINPDEVVALGAAVQAGLIEKNAAVDDLVVTDVAPFTLGFDVSKEFGVERRSGYFLPMINRNTPIPASRVKEVGTVSCNQTQIAVEVYQGESRRVEQNILLGTLNVDGIPPGPPGAPVEVRFTYDVNGVLEVETTVVETQEKKTLVLSQHAEHLSETEIAAAVEAMQAIKVHPRDQSENRLLLRRAERVFTELPLVERHQLEKLLTGFEECLEMGDEAGIGKIRCALESFLDQMEGIDGE</sequence>
<dbReference type="SUPFAM" id="SSF53067">
    <property type="entry name" value="Actin-like ATPase domain"/>
    <property type="match status" value="2"/>
</dbReference>
<dbReference type="InterPro" id="IPR013126">
    <property type="entry name" value="Hsp_70_fam"/>
</dbReference>
<comment type="caution">
    <text evidence="6">The sequence shown here is derived from an EMBL/GenBank/DDBJ whole genome shotgun (WGS) entry which is preliminary data.</text>
</comment>
<dbReference type="EMBL" id="VWOX01000003">
    <property type="protein sequence ID" value="KAA5545400.1"/>
    <property type="molecule type" value="Genomic_DNA"/>
</dbReference>
<keyword evidence="4" id="KW-0143">Chaperone</keyword>
<dbReference type="GO" id="GO:0005524">
    <property type="term" value="F:ATP binding"/>
    <property type="evidence" value="ECO:0007669"/>
    <property type="project" value="UniProtKB-KW"/>
</dbReference>
<dbReference type="PANTHER" id="PTHR19375">
    <property type="entry name" value="HEAT SHOCK PROTEIN 70KDA"/>
    <property type="match status" value="1"/>
</dbReference>
<dbReference type="InterPro" id="IPR018181">
    <property type="entry name" value="Heat_shock_70_CS"/>
</dbReference>
<dbReference type="Proteomes" id="UP000324479">
    <property type="component" value="Unassembled WGS sequence"/>
</dbReference>
<evidence type="ECO:0000256" key="1">
    <source>
        <dbReference type="ARBA" id="ARBA00007381"/>
    </source>
</evidence>
<dbReference type="InterPro" id="IPR029047">
    <property type="entry name" value="HSP70_peptide-bd_sf"/>
</dbReference>
<keyword evidence="7" id="KW-1185">Reference proteome</keyword>
<keyword evidence="3 5" id="KW-0067">ATP-binding</keyword>
<dbReference type="PROSITE" id="PS00297">
    <property type="entry name" value="HSP70_1"/>
    <property type="match status" value="1"/>
</dbReference>
<dbReference type="GO" id="GO:0140662">
    <property type="term" value="F:ATP-dependent protein folding chaperone"/>
    <property type="evidence" value="ECO:0007669"/>
    <property type="project" value="InterPro"/>
</dbReference>
<evidence type="ECO:0000313" key="6">
    <source>
        <dbReference type="EMBL" id="KAA5545400.1"/>
    </source>
</evidence>
<comment type="similarity">
    <text evidence="1 5">Belongs to the heat shock protein 70 family.</text>
</comment>
<name>A0A5M6DGI8_9BACT</name>
<protein>
    <submittedName>
        <fullName evidence="6">Hsp70 family protein</fullName>
    </submittedName>
</protein>
<dbReference type="Gene3D" id="3.30.420.40">
    <property type="match status" value="2"/>
</dbReference>
<evidence type="ECO:0000313" key="7">
    <source>
        <dbReference type="Proteomes" id="UP000324479"/>
    </source>
</evidence>
<gene>
    <name evidence="6" type="ORF">FYK55_07045</name>
</gene>